<dbReference type="InterPro" id="IPR001466">
    <property type="entry name" value="Beta-lactam-related"/>
</dbReference>
<name>A0A0P9GKS8_RHOGW</name>
<dbReference type="OrthoDB" id="428260at2759"/>
<evidence type="ECO:0000313" key="5">
    <source>
        <dbReference type="EMBL" id="KPV74016.1"/>
    </source>
</evidence>
<dbReference type="Proteomes" id="UP000053890">
    <property type="component" value="Unassembled WGS sequence"/>
</dbReference>
<dbReference type="STRING" id="578459.A0A0P9GKS8"/>
<evidence type="ECO:0000256" key="3">
    <source>
        <dbReference type="SAM" id="MobiDB-lite"/>
    </source>
</evidence>
<dbReference type="RefSeq" id="XP_018270065.1">
    <property type="nucleotide sequence ID" value="XM_018417402.1"/>
</dbReference>
<dbReference type="EMBL" id="KQ474081">
    <property type="protein sequence ID" value="KPV74016.1"/>
    <property type="molecule type" value="Genomic_DNA"/>
</dbReference>
<keyword evidence="2" id="KW-0378">Hydrolase</keyword>
<dbReference type="OMA" id="VCADENT"/>
<evidence type="ECO:0000313" key="6">
    <source>
        <dbReference type="Proteomes" id="UP000053890"/>
    </source>
</evidence>
<dbReference type="Gene3D" id="3.40.710.10">
    <property type="entry name" value="DD-peptidase/beta-lactamase superfamily"/>
    <property type="match status" value="1"/>
</dbReference>
<evidence type="ECO:0000256" key="1">
    <source>
        <dbReference type="ARBA" id="ARBA00009009"/>
    </source>
</evidence>
<organism evidence="5 6">
    <name type="scientific">Rhodotorula graminis (strain WP1)</name>
    <dbReference type="NCBI Taxonomy" id="578459"/>
    <lineage>
        <taxon>Eukaryota</taxon>
        <taxon>Fungi</taxon>
        <taxon>Dikarya</taxon>
        <taxon>Basidiomycota</taxon>
        <taxon>Pucciniomycotina</taxon>
        <taxon>Microbotryomycetes</taxon>
        <taxon>Sporidiobolales</taxon>
        <taxon>Sporidiobolaceae</taxon>
        <taxon>Rhodotorula</taxon>
    </lineage>
</organism>
<keyword evidence="6" id="KW-1185">Reference proteome</keyword>
<dbReference type="PANTHER" id="PTHR43283:SF17">
    <property type="entry name" value="(LOVD), PUTATIVE (AFU_ORTHOLOGUE AFUA_5G00920)-RELATED"/>
    <property type="match status" value="1"/>
</dbReference>
<reference evidence="5 6" key="1">
    <citation type="journal article" date="2015" name="Front. Microbiol.">
        <title>Genome sequence of the plant growth promoting endophytic yeast Rhodotorula graminis WP1.</title>
        <authorList>
            <person name="Firrincieli A."/>
            <person name="Otillar R."/>
            <person name="Salamov A."/>
            <person name="Schmutz J."/>
            <person name="Khan Z."/>
            <person name="Redman R.S."/>
            <person name="Fleck N.D."/>
            <person name="Lindquist E."/>
            <person name="Grigoriev I.V."/>
            <person name="Doty S.L."/>
        </authorList>
    </citation>
    <scope>NUCLEOTIDE SEQUENCE [LARGE SCALE GENOMIC DNA]</scope>
    <source>
        <strain evidence="5 6">WP1</strain>
    </source>
</reference>
<dbReference type="InterPro" id="IPR012338">
    <property type="entry name" value="Beta-lactam/transpept-like"/>
</dbReference>
<proteinExistence type="inferred from homology"/>
<feature type="region of interest" description="Disordered" evidence="3">
    <location>
        <begin position="239"/>
        <end position="267"/>
    </location>
</feature>
<dbReference type="GeneID" id="28977850"/>
<gene>
    <name evidence="5" type="ORF">RHOBADRAFT_54589</name>
</gene>
<evidence type="ECO:0000259" key="4">
    <source>
        <dbReference type="Pfam" id="PF00144"/>
    </source>
</evidence>
<feature type="compositionally biased region" description="Low complexity" evidence="3">
    <location>
        <begin position="239"/>
        <end position="262"/>
    </location>
</feature>
<accession>A0A0P9GKS8</accession>
<dbReference type="GO" id="GO:0016787">
    <property type="term" value="F:hydrolase activity"/>
    <property type="evidence" value="ECO:0007669"/>
    <property type="project" value="UniProtKB-KW"/>
</dbReference>
<dbReference type="AlphaFoldDB" id="A0A0P9GKS8"/>
<evidence type="ECO:0000256" key="2">
    <source>
        <dbReference type="ARBA" id="ARBA00022801"/>
    </source>
</evidence>
<dbReference type="PANTHER" id="PTHR43283">
    <property type="entry name" value="BETA-LACTAMASE-RELATED"/>
    <property type="match status" value="1"/>
</dbReference>
<sequence>MPLSTAASLDQHVREATVNPYRQVPRAILLAATSDDPALYKGHAGWARLPTNEVSPSDLAHQGSPIEEDSRFELFSCTKLCGTIACLQLVEQGKVDLDGEARLYVPEIADLKVLKGFDDAGEPEFEEQERPVTVQQLLTHTSGFIYSTSHELGPQLEKHLGHAVAPYGKDATRDCLYKVPLFHQPGSSFHYGTSIDWLTRIVEEVSGLDLASYLQKHIFDPLDIHDLSFDDDDAQIDLADAPTSSPTAPSVPGDAPAPDAAPYTFRRPTPYSATLRYGGSGLKGSAPSYLRILRALLRGGELDGARILKRETVDLMFTPQLTAPQRETYQRDQFAGGEPFSRKAGKALEDADWGLCGALTGTGLASGRSARSLHWSGMANTFWVIDREKDLAFVYFSNLLPYGHQPVFDLWEKLETDLYKGLADGHA</sequence>
<protein>
    <recommendedName>
        <fullName evidence="4">Beta-lactamase-related domain-containing protein</fullName>
    </recommendedName>
</protein>
<dbReference type="Pfam" id="PF00144">
    <property type="entry name" value="Beta-lactamase"/>
    <property type="match status" value="1"/>
</dbReference>
<feature type="domain" description="Beta-lactamase-related" evidence="4">
    <location>
        <begin position="60"/>
        <end position="403"/>
    </location>
</feature>
<dbReference type="InterPro" id="IPR050789">
    <property type="entry name" value="Diverse_Enzym_Activities"/>
</dbReference>
<comment type="similarity">
    <text evidence="1">Belongs to the class-A beta-lactamase family.</text>
</comment>
<dbReference type="SUPFAM" id="SSF56601">
    <property type="entry name" value="beta-lactamase/transpeptidase-like"/>
    <property type="match status" value="1"/>
</dbReference>